<evidence type="ECO:0000313" key="2">
    <source>
        <dbReference type="EMBL" id="QKE29616.1"/>
    </source>
</evidence>
<proteinExistence type="predicted"/>
<reference evidence="2 3" key="1">
    <citation type="submission" date="2019-08" db="EMBL/GenBank/DDBJ databases">
        <title>Complete genome sequence of Arcobacter acticola.</title>
        <authorList>
            <person name="Miller W."/>
        </authorList>
    </citation>
    <scope>NUCLEOTIDE SEQUENCE [LARGE SCALE GENOMIC DNA]</scope>
    <source>
        <strain evidence="2 3">KCTC 52212</strain>
    </source>
</reference>
<evidence type="ECO:0000313" key="3">
    <source>
        <dbReference type="Proteomes" id="UP000503483"/>
    </source>
</evidence>
<keyword evidence="3" id="KW-1185">Reference proteome</keyword>
<dbReference type="EMBL" id="CP042652">
    <property type="protein sequence ID" value="QKE29616.1"/>
    <property type="molecule type" value="Genomic_DNA"/>
</dbReference>
<dbReference type="AlphaFoldDB" id="A0A6M8EJY0"/>
<evidence type="ECO:0000256" key="1">
    <source>
        <dbReference type="SAM" id="Phobius"/>
    </source>
</evidence>
<sequence>MTILLLFLIFVALEFFESTWQKSDTLYGLINNNFSIFNKNIILYFLLHTTFFYTIFLSFYLNNFTFWMSSILVIKFLDISFKLTLMQKLSSGKEINELIPMNINMNLVFRYMNLVIYPLTFLFAIGF</sequence>
<protein>
    <submittedName>
        <fullName evidence="2">Putative membrane protein</fullName>
    </submittedName>
</protein>
<accession>A0A6M8EJY0</accession>
<keyword evidence="1" id="KW-0472">Membrane</keyword>
<feature type="transmembrane region" description="Helical" evidence="1">
    <location>
        <begin position="42"/>
        <end position="61"/>
    </location>
</feature>
<dbReference type="Proteomes" id="UP000503483">
    <property type="component" value="Chromosome"/>
</dbReference>
<keyword evidence="1" id="KW-1133">Transmembrane helix</keyword>
<dbReference type="KEGG" id="paco:AACT_2528"/>
<name>A0A6M8EJY0_9BACT</name>
<feature type="transmembrane region" description="Helical" evidence="1">
    <location>
        <begin position="107"/>
        <end position="126"/>
    </location>
</feature>
<keyword evidence="1" id="KW-0812">Transmembrane</keyword>
<gene>
    <name evidence="2" type="ORF">AACT_2528</name>
</gene>
<organism evidence="2 3">
    <name type="scientific">Arcobacter acticola</name>
    <dbReference type="NCBI Taxonomy" id="1849015"/>
    <lineage>
        <taxon>Bacteria</taxon>
        <taxon>Pseudomonadati</taxon>
        <taxon>Campylobacterota</taxon>
        <taxon>Epsilonproteobacteria</taxon>
        <taxon>Campylobacterales</taxon>
        <taxon>Arcobacteraceae</taxon>
        <taxon>Arcobacter</taxon>
    </lineage>
</organism>